<dbReference type="Ensembl" id="ENSTNIT00000002941.1">
    <property type="protein sequence ID" value="ENSTNIP00000000058.1"/>
    <property type="gene ID" value="ENSTNIG00000000433.1"/>
</dbReference>
<evidence type="ECO:0000256" key="1">
    <source>
        <dbReference type="ARBA" id="ARBA00022441"/>
    </source>
</evidence>
<dbReference type="AlphaFoldDB" id="H3BVP6"/>
<keyword evidence="1" id="KW-0880">Kelch repeat</keyword>
<reference evidence="3" key="3">
    <citation type="submission" date="2025-09" db="UniProtKB">
        <authorList>
            <consortium name="Ensembl"/>
        </authorList>
    </citation>
    <scope>IDENTIFICATION</scope>
</reference>
<dbReference type="InterPro" id="IPR015915">
    <property type="entry name" value="Kelch-typ_b-propeller"/>
</dbReference>
<dbReference type="PANTHER" id="PTHR46093:SF19">
    <property type="entry name" value="RAB9 EFFECTOR PROTEIN WITH KELCH MOTIFS-LIKE"/>
    <property type="match status" value="1"/>
</dbReference>
<reference evidence="3" key="2">
    <citation type="submission" date="2025-08" db="UniProtKB">
        <authorList>
            <consortium name="Ensembl"/>
        </authorList>
    </citation>
    <scope>IDENTIFICATION</scope>
</reference>
<reference evidence="4" key="1">
    <citation type="journal article" date="2004" name="Nature">
        <title>Genome duplication in the teleost fish Tetraodon nigroviridis reveals the early vertebrate proto-karyotype.</title>
        <authorList>
            <person name="Jaillon O."/>
            <person name="Aury J.-M."/>
            <person name="Brunet F."/>
            <person name="Petit J.-L."/>
            <person name="Stange-Thomann N."/>
            <person name="Mauceli E."/>
            <person name="Bouneau L."/>
            <person name="Fischer C."/>
            <person name="Ozouf-Costaz C."/>
            <person name="Bernot A."/>
            <person name="Nicaud S."/>
            <person name="Jaffe D."/>
            <person name="Fisher S."/>
            <person name="Lutfalla G."/>
            <person name="Dossat C."/>
            <person name="Segurens B."/>
            <person name="Dasilva C."/>
            <person name="Salanoubat M."/>
            <person name="Levy M."/>
            <person name="Boudet N."/>
            <person name="Castellano S."/>
            <person name="Anthouard V."/>
            <person name="Jubin C."/>
            <person name="Castelli V."/>
            <person name="Katinka M."/>
            <person name="Vacherie B."/>
            <person name="Biemont C."/>
            <person name="Skalli Z."/>
            <person name="Cattolico L."/>
            <person name="Poulain J."/>
            <person name="De Berardinis V."/>
            <person name="Cruaud C."/>
            <person name="Duprat S."/>
            <person name="Brottier P."/>
            <person name="Coutanceau J.-P."/>
            <person name="Gouzy J."/>
            <person name="Parra G."/>
            <person name="Lardier G."/>
            <person name="Chapple C."/>
            <person name="McKernan K.J."/>
            <person name="McEwan P."/>
            <person name="Bosak S."/>
            <person name="Kellis M."/>
            <person name="Volff J.-N."/>
            <person name="Guigo R."/>
            <person name="Zody M.C."/>
            <person name="Mesirov J."/>
            <person name="Lindblad-Toh K."/>
            <person name="Birren B."/>
            <person name="Nusbaum C."/>
            <person name="Kahn D."/>
            <person name="Robinson-Rechavi M."/>
            <person name="Laudet V."/>
            <person name="Schachter V."/>
            <person name="Quetier F."/>
            <person name="Saurin W."/>
            <person name="Scarpelli C."/>
            <person name="Wincker P."/>
            <person name="Lander E.S."/>
            <person name="Weissenbach J."/>
            <person name="Roest Crollius H."/>
        </authorList>
    </citation>
    <scope>NUCLEOTIDE SEQUENCE [LARGE SCALE GENOMIC DNA]</scope>
</reference>
<proteinExistence type="predicted"/>
<dbReference type="Pfam" id="PF24681">
    <property type="entry name" value="Kelch_KLHDC2_KLHL20_DRC7"/>
    <property type="match status" value="1"/>
</dbReference>
<evidence type="ECO:0000313" key="4">
    <source>
        <dbReference type="Proteomes" id="UP000007303"/>
    </source>
</evidence>
<evidence type="ECO:0000313" key="3">
    <source>
        <dbReference type="Ensembl" id="ENSTNIP00000000058.1"/>
    </source>
</evidence>
<keyword evidence="2" id="KW-0677">Repeat</keyword>
<dbReference type="GeneTree" id="ENSGT00940000165735"/>
<dbReference type="SUPFAM" id="SSF117281">
    <property type="entry name" value="Kelch motif"/>
    <property type="match status" value="1"/>
</dbReference>
<dbReference type="InParanoid" id="H3BVP6"/>
<organism evidence="3 4">
    <name type="scientific">Tetraodon nigroviridis</name>
    <name type="common">Spotted green pufferfish</name>
    <name type="synonym">Chelonodon nigroviridis</name>
    <dbReference type="NCBI Taxonomy" id="99883"/>
    <lineage>
        <taxon>Eukaryota</taxon>
        <taxon>Metazoa</taxon>
        <taxon>Chordata</taxon>
        <taxon>Craniata</taxon>
        <taxon>Vertebrata</taxon>
        <taxon>Euteleostomi</taxon>
        <taxon>Actinopterygii</taxon>
        <taxon>Neopterygii</taxon>
        <taxon>Teleostei</taxon>
        <taxon>Neoteleostei</taxon>
        <taxon>Acanthomorphata</taxon>
        <taxon>Eupercaria</taxon>
        <taxon>Tetraodontiformes</taxon>
        <taxon>Tetradontoidea</taxon>
        <taxon>Tetraodontidae</taxon>
        <taxon>Tetraodon</taxon>
    </lineage>
</organism>
<dbReference type="Gene3D" id="2.120.10.80">
    <property type="entry name" value="Kelch-type beta propeller"/>
    <property type="match status" value="1"/>
</dbReference>
<accession>H3BVP6</accession>
<name>H3BVP6_TETNG</name>
<sequence>MLVYGGFVDMKGSSQDFWSLDFDSMTWSLLSDSPSGSSGPGCRHGHSAVAQHSCMYLFGGFKGLREQRDFWKWTSTSHTWTSLRNKSGPSRLVGHSAVAYRDGMLLFGGGESQHSPSSCLWRYSFTSLTWTQVAALPGSEPPKKIHHSCVGLGPSYKNNSHSPRSGSVIQTRLLDSRTRPFKNKCFPAPLTFLGSDGAIELETFSQDRSYDTNPPTSELITNGTQRLGSCLTFENKAFRTKSADADEDDDVAQHLPDLLLVLGGRPGSRHGPISVWQMTLTDS</sequence>
<keyword evidence="4" id="KW-1185">Reference proteome</keyword>
<dbReference type="PANTHER" id="PTHR46093">
    <property type="entry name" value="ACYL-COA-BINDING DOMAIN-CONTAINING PROTEIN 5"/>
    <property type="match status" value="1"/>
</dbReference>
<dbReference type="STRING" id="99883.ENSTNIP00000000058"/>
<evidence type="ECO:0000256" key="2">
    <source>
        <dbReference type="ARBA" id="ARBA00022737"/>
    </source>
</evidence>
<protein>
    <submittedName>
        <fullName evidence="3">Uncharacterized protein</fullName>
    </submittedName>
</protein>
<dbReference type="Proteomes" id="UP000007303">
    <property type="component" value="Unassembled WGS sequence"/>
</dbReference>
<dbReference type="HOGENOM" id="CLU_054771_0_0_1"/>